<evidence type="ECO:0000259" key="3">
    <source>
        <dbReference type="Pfam" id="PF00586"/>
    </source>
</evidence>
<evidence type="ECO:0000313" key="6">
    <source>
        <dbReference type="Proteomes" id="UP000183253"/>
    </source>
</evidence>
<keyword evidence="6" id="KW-1185">Reference proteome</keyword>
<dbReference type="InterPro" id="IPR010918">
    <property type="entry name" value="PurM-like_C_dom"/>
</dbReference>
<keyword evidence="2" id="KW-0460">Magnesium</keyword>
<comment type="similarity">
    <text evidence="2">Belongs to the thiamine-monophosphate kinase family.</text>
</comment>
<dbReference type="Pfam" id="PF00586">
    <property type="entry name" value="AIRS"/>
    <property type="match status" value="1"/>
</dbReference>
<keyword evidence="1 2" id="KW-0784">Thiamine biosynthesis</keyword>
<dbReference type="SUPFAM" id="SSF56042">
    <property type="entry name" value="PurM C-terminal domain-like"/>
    <property type="match status" value="1"/>
</dbReference>
<name>A0A1H4F9A1_9BACT</name>
<gene>
    <name evidence="2" type="primary">thiL</name>
    <name evidence="5" type="ORF">SAMN05444145_109106</name>
</gene>
<feature type="domain" description="PurM-like N-terminal" evidence="3">
    <location>
        <begin position="26"/>
        <end position="139"/>
    </location>
</feature>
<proteinExistence type="inferred from homology"/>
<dbReference type="GO" id="GO:0009228">
    <property type="term" value="P:thiamine biosynthetic process"/>
    <property type="evidence" value="ECO:0007669"/>
    <property type="project" value="UniProtKB-KW"/>
</dbReference>
<dbReference type="Pfam" id="PF02769">
    <property type="entry name" value="AIRS_C"/>
    <property type="match status" value="1"/>
</dbReference>
<dbReference type="EC" id="2.7.4.16" evidence="2"/>
<feature type="binding site" evidence="2">
    <location>
        <position position="122"/>
    </location>
    <ligand>
        <name>Mg(2+)</name>
        <dbReference type="ChEBI" id="CHEBI:18420"/>
        <label>1</label>
    </ligand>
</feature>
<dbReference type="AlphaFoldDB" id="A0A1H4F9A1"/>
<feature type="binding site" evidence="2">
    <location>
        <position position="74"/>
    </location>
    <ligand>
        <name>Mg(2+)</name>
        <dbReference type="ChEBI" id="CHEBI:18420"/>
        <label>3</label>
    </ligand>
</feature>
<comment type="pathway">
    <text evidence="2">Cofactor biosynthesis; thiamine diphosphate biosynthesis; thiamine diphosphate from thiamine phosphate: step 1/1.</text>
</comment>
<feature type="binding site" evidence="2">
    <location>
        <position position="28"/>
    </location>
    <ligand>
        <name>Mg(2+)</name>
        <dbReference type="ChEBI" id="CHEBI:18420"/>
        <label>4</label>
    </ligand>
</feature>
<dbReference type="GO" id="GO:0005524">
    <property type="term" value="F:ATP binding"/>
    <property type="evidence" value="ECO:0007669"/>
    <property type="project" value="UniProtKB-UniRule"/>
</dbReference>
<feature type="binding site" evidence="2">
    <location>
        <position position="43"/>
    </location>
    <ligand>
        <name>Mg(2+)</name>
        <dbReference type="ChEBI" id="CHEBI:18420"/>
        <label>4</label>
    </ligand>
</feature>
<dbReference type="GO" id="GO:0009030">
    <property type="term" value="F:thiamine-phosphate kinase activity"/>
    <property type="evidence" value="ECO:0007669"/>
    <property type="project" value="UniProtKB-UniRule"/>
</dbReference>
<keyword evidence="2" id="KW-0808">Transferase</keyword>
<keyword evidence="2 5" id="KW-0418">Kinase</keyword>
<dbReference type="NCBIfam" id="TIGR01379">
    <property type="entry name" value="thiL"/>
    <property type="match status" value="1"/>
</dbReference>
<dbReference type="GO" id="GO:0000287">
    <property type="term" value="F:magnesium ion binding"/>
    <property type="evidence" value="ECO:0007669"/>
    <property type="project" value="UniProtKB-UniRule"/>
</dbReference>
<feature type="binding site" evidence="2">
    <location>
        <position position="74"/>
    </location>
    <ligand>
        <name>Mg(2+)</name>
        <dbReference type="ChEBI" id="CHEBI:18420"/>
        <label>2</label>
    </ligand>
</feature>
<dbReference type="GO" id="GO:0009229">
    <property type="term" value="P:thiamine diphosphate biosynthetic process"/>
    <property type="evidence" value="ECO:0007669"/>
    <property type="project" value="UniProtKB-UniRule"/>
</dbReference>
<protein>
    <recommendedName>
        <fullName evidence="2">Thiamine-monophosphate kinase</fullName>
        <shortName evidence="2">TMP kinase</shortName>
        <shortName evidence="2">Thiamine-phosphate kinase</shortName>
        <ecNumber evidence="2">2.7.4.16</ecNumber>
    </recommendedName>
</protein>
<dbReference type="Gene3D" id="3.30.1330.10">
    <property type="entry name" value="PurM-like, N-terminal domain"/>
    <property type="match status" value="1"/>
</dbReference>
<feature type="binding site" evidence="2">
    <location>
        <begin position="121"/>
        <end position="122"/>
    </location>
    <ligand>
        <name>ATP</name>
        <dbReference type="ChEBI" id="CHEBI:30616"/>
    </ligand>
</feature>
<dbReference type="InterPro" id="IPR036676">
    <property type="entry name" value="PurM-like_C_sf"/>
</dbReference>
<feature type="binding site" evidence="2">
    <location>
        <position position="45"/>
    </location>
    <ligand>
        <name>Mg(2+)</name>
        <dbReference type="ChEBI" id="CHEBI:18420"/>
        <label>2</label>
    </ligand>
</feature>
<dbReference type="HAMAP" id="MF_02128">
    <property type="entry name" value="TMP_kinase"/>
    <property type="match status" value="1"/>
</dbReference>
<dbReference type="InterPro" id="IPR036921">
    <property type="entry name" value="PurM-like_N_sf"/>
</dbReference>
<feature type="binding site" evidence="2">
    <location>
        <position position="210"/>
    </location>
    <ligand>
        <name>Mg(2+)</name>
        <dbReference type="ChEBI" id="CHEBI:18420"/>
        <label>3</label>
    </ligand>
</feature>
<dbReference type="PANTHER" id="PTHR30270">
    <property type="entry name" value="THIAMINE-MONOPHOSPHATE KINASE"/>
    <property type="match status" value="1"/>
</dbReference>
<keyword evidence="2" id="KW-0067">ATP-binding</keyword>
<comment type="caution">
    <text evidence="2">Lacks conserved residue(s) required for the propagation of feature annotation.</text>
</comment>
<evidence type="ECO:0000256" key="1">
    <source>
        <dbReference type="ARBA" id="ARBA00022977"/>
    </source>
</evidence>
<dbReference type="STRING" id="1033731.SAMN05444145_109106"/>
<feature type="binding site" evidence="2">
    <location>
        <position position="147"/>
    </location>
    <ligand>
        <name>ATP</name>
        <dbReference type="ChEBI" id="CHEBI:30616"/>
    </ligand>
</feature>
<dbReference type="CDD" id="cd02194">
    <property type="entry name" value="ThiL"/>
    <property type="match status" value="1"/>
</dbReference>
<dbReference type="InterPro" id="IPR016188">
    <property type="entry name" value="PurM-like_N"/>
</dbReference>
<feature type="binding site" evidence="2">
    <location>
        <position position="212"/>
    </location>
    <ligand>
        <name>ATP</name>
        <dbReference type="ChEBI" id="CHEBI:30616"/>
    </ligand>
</feature>
<reference evidence="5 6" key="1">
    <citation type="submission" date="2016-10" db="EMBL/GenBank/DDBJ databases">
        <authorList>
            <person name="de Groot N.N."/>
        </authorList>
    </citation>
    <scope>NUCLEOTIDE SEQUENCE [LARGE SCALE GENOMIC DNA]</scope>
    <source>
        <strain evidence="5 6">DSM 25383</strain>
    </source>
</reference>
<comment type="catalytic activity">
    <reaction evidence="2">
        <text>thiamine phosphate + ATP = thiamine diphosphate + ADP</text>
        <dbReference type="Rhea" id="RHEA:15913"/>
        <dbReference type="ChEBI" id="CHEBI:30616"/>
        <dbReference type="ChEBI" id="CHEBI:37575"/>
        <dbReference type="ChEBI" id="CHEBI:58937"/>
        <dbReference type="ChEBI" id="CHEBI:456216"/>
        <dbReference type="EC" id="2.7.4.16"/>
    </reaction>
</comment>
<dbReference type="EMBL" id="FNRI01000009">
    <property type="protein sequence ID" value="SEA93480.1"/>
    <property type="molecule type" value="Genomic_DNA"/>
</dbReference>
<dbReference type="SUPFAM" id="SSF55326">
    <property type="entry name" value="PurM N-terminal domain-like"/>
    <property type="match status" value="1"/>
</dbReference>
<feature type="binding site" evidence="2">
    <location>
        <position position="45"/>
    </location>
    <ligand>
        <name>Mg(2+)</name>
        <dbReference type="ChEBI" id="CHEBI:18420"/>
        <label>1</label>
    </ligand>
</feature>
<dbReference type="PIRSF" id="PIRSF005303">
    <property type="entry name" value="Thiam_monoph_kin"/>
    <property type="match status" value="1"/>
</dbReference>
<dbReference type="InterPro" id="IPR006283">
    <property type="entry name" value="ThiL-like"/>
</dbReference>
<feature type="binding site" evidence="2">
    <location>
        <position position="52"/>
    </location>
    <ligand>
        <name>substrate</name>
    </ligand>
</feature>
<sequence length="312" mass="32659">MTEFGFIEQIRTRFASLPDNGFEGIGDDCAVLPIGGGESLVFTADLLTEGVHFLRAATTARELGGKSLAVNLSDVAAMGARPVATLLSIALPPNAADAWAAEFIEGYRELSATFGTALAGGDTTRSESGITINVTAIGRAPSANLKRRSDARPGDVIFAAGELGASGAGLRDILAGRCDTPQAAVHRNPQPQVAEGLWFGTRPEVHAMMDLSDGLASDLQHILDRSGVGAEVEVERIPVAPGADVRTAACAGEDYKLLLTAAPDAAERLAAEFAARFGSPLHPIGRITAAPGLVWLRNGKPEPLDWHGFEHY</sequence>
<dbReference type="Gene3D" id="3.90.650.10">
    <property type="entry name" value="PurM-like C-terminal domain"/>
    <property type="match status" value="1"/>
</dbReference>
<comment type="miscellaneous">
    <text evidence="2">Reaction mechanism of ThiL seems to utilize a direct, inline transfer of the gamma-phosphate of ATP to TMP rather than a phosphorylated enzyme intermediate.</text>
</comment>
<feature type="binding site" evidence="2">
    <location>
        <position position="28"/>
    </location>
    <ligand>
        <name>Mg(2+)</name>
        <dbReference type="ChEBI" id="CHEBI:18420"/>
        <label>3</label>
    </ligand>
</feature>
<accession>A0A1H4F9A1</accession>
<evidence type="ECO:0000313" key="5">
    <source>
        <dbReference type="EMBL" id="SEA93480.1"/>
    </source>
</evidence>
<feature type="domain" description="PurM-like C-terminal" evidence="4">
    <location>
        <begin position="152"/>
        <end position="292"/>
    </location>
</feature>
<dbReference type="Proteomes" id="UP000183253">
    <property type="component" value="Unassembled WGS sequence"/>
</dbReference>
<dbReference type="PANTHER" id="PTHR30270:SF0">
    <property type="entry name" value="THIAMINE-MONOPHOSPHATE KINASE"/>
    <property type="match status" value="1"/>
</dbReference>
<dbReference type="OrthoDB" id="9802811at2"/>
<keyword evidence="2" id="KW-0479">Metal-binding</keyword>
<keyword evidence="2" id="KW-0547">Nucleotide-binding</keyword>
<dbReference type="RefSeq" id="WP_010265746.1">
    <property type="nucleotide sequence ID" value="NZ_CAEG01000017.1"/>
</dbReference>
<organism evidence="5 6">
    <name type="scientific">Alistipes timonensis JC136</name>
    <dbReference type="NCBI Taxonomy" id="1033731"/>
    <lineage>
        <taxon>Bacteria</taxon>
        <taxon>Pseudomonadati</taxon>
        <taxon>Bacteroidota</taxon>
        <taxon>Bacteroidia</taxon>
        <taxon>Bacteroidales</taxon>
        <taxon>Rikenellaceae</taxon>
        <taxon>Alistipes</taxon>
    </lineage>
</organism>
<evidence type="ECO:0000259" key="4">
    <source>
        <dbReference type="Pfam" id="PF02769"/>
    </source>
</evidence>
<dbReference type="UniPathway" id="UPA00060">
    <property type="reaction ID" value="UER00142"/>
</dbReference>
<feature type="binding site" evidence="2">
    <location>
        <position position="253"/>
    </location>
    <ligand>
        <name>substrate</name>
    </ligand>
</feature>
<comment type="function">
    <text evidence="2">Catalyzes the ATP-dependent phosphorylation of thiamine-monophosphate (TMP) to form thiamine-pyrophosphate (TPP), the active form of vitamin B1.</text>
</comment>
<feature type="binding site" evidence="2">
    <location>
        <position position="213"/>
    </location>
    <ligand>
        <name>Mg(2+)</name>
        <dbReference type="ChEBI" id="CHEBI:18420"/>
        <label>5</label>
    </ligand>
</feature>
<feature type="binding site" evidence="2">
    <location>
        <position position="74"/>
    </location>
    <ligand>
        <name>Mg(2+)</name>
        <dbReference type="ChEBI" id="CHEBI:18420"/>
        <label>4</label>
    </ligand>
</feature>
<feature type="binding site" evidence="2">
    <location>
        <position position="309"/>
    </location>
    <ligand>
        <name>substrate</name>
    </ligand>
</feature>
<evidence type="ECO:0000256" key="2">
    <source>
        <dbReference type="HAMAP-Rule" id="MF_02128"/>
    </source>
</evidence>